<dbReference type="Proteomes" id="UP000003560">
    <property type="component" value="Unassembled WGS sequence"/>
</dbReference>
<evidence type="ECO:0000313" key="1">
    <source>
        <dbReference type="EMBL" id="EEA91661.1"/>
    </source>
</evidence>
<dbReference type="AlphaFoldDB" id="B6G7S5"/>
<gene>
    <name evidence="1" type="ORF">COLSTE_00116</name>
</gene>
<keyword evidence="2" id="KW-1185">Reference proteome</keyword>
<accession>B6G7S5</accession>
<comment type="caution">
    <text evidence="1">The sequence shown here is derived from an EMBL/GenBank/DDBJ whole genome shotgun (WGS) entry which is preliminary data.</text>
</comment>
<dbReference type="HOGENOM" id="CLU_2231989_0_0_11"/>
<evidence type="ECO:0000313" key="2">
    <source>
        <dbReference type="Proteomes" id="UP000003560"/>
    </source>
</evidence>
<proteinExistence type="predicted"/>
<dbReference type="EMBL" id="ABXJ01000010">
    <property type="protein sequence ID" value="EEA91661.1"/>
    <property type="molecule type" value="Genomic_DNA"/>
</dbReference>
<reference evidence="1 2" key="1">
    <citation type="submission" date="2008-10" db="EMBL/GenBank/DDBJ databases">
        <title>Draft genome sequence of Collinsella stercoris (DSM 13279).</title>
        <authorList>
            <person name="Sudarsanam P."/>
            <person name="Ley R."/>
            <person name="Guruge J."/>
            <person name="Turnbaugh P.J."/>
            <person name="Mahowald M."/>
            <person name="Liep D."/>
            <person name="Gordon J."/>
        </authorList>
    </citation>
    <scope>NUCLEOTIDE SEQUENCE [LARGE SCALE GENOMIC DNA]</scope>
    <source>
        <strain evidence="1 2">DSM 13279</strain>
    </source>
</reference>
<protein>
    <submittedName>
        <fullName evidence="1">Uncharacterized protein</fullName>
    </submittedName>
</protein>
<organism evidence="1 2">
    <name type="scientific">Collinsella stercoris DSM 13279</name>
    <dbReference type="NCBI Taxonomy" id="445975"/>
    <lineage>
        <taxon>Bacteria</taxon>
        <taxon>Bacillati</taxon>
        <taxon>Actinomycetota</taxon>
        <taxon>Coriobacteriia</taxon>
        <taxon>Coriobacteriales</taxon>
        <taxon>Coriobacteriaceae</taxon>
        <taxon>Collinsella</taxon>
    </lineage>
</organism>
<sequence>MNSVSASANTAMVVSEMVSSVTNTRRESERGALFALRRRGAASEGSTALVEGVGTAELPGAAYAGSTALVEVADTAEPSDAAGTPPVCRRPGTALAGFPALRMPI</sequence>
<reference evidence="1 2" key="2">
    <citation type="submission" date="2008-10" db="EMBL/GenBank/DDBJ databases">
        <authorList>
            <person name="Fulton L."/>
            <person name="Clifton S."/>
            <person name="Fulton B."/>
            <person name="Xu J."/>
            <person name="Minx P."/>
            <person name="Pepin K.H."/>
            <person name="Johnson M."/>
            <person name="Thiruvilangam P."/>
            <person name="Bhonagiri V."/>
            <person name="Nash W.E."/>
            <person name="Mardis E.R."/>
            <person name="Wilson R.K."/>
        </authorList>
    </citation>
    <scope>NUCLEOTIDE SEQUENCE [LARGE SCALE GENOMIC DNA]</scope>
    <source>
        <strain evidence="1 2">DSM 13279</strain>
    </source>
</reference>
<name>B6G7S5_9ACTN</name>